<organism evidence="2 3">
    <name type="scientific">Rhipicephalus microplus</name>
    <name type="common">Cattle tick</name>
    <name type="synonym">Boophilus microplus</name>
    <dbReference type="NCBI Taxonomy" id="6941"/>
    <lineage>
        <taxon>Eukaryota</taxon>
        <taxon>Metazoa</taxon>
        <taxon>Ecdysozoa</taxon>
        <taxon>Arthropoda</taxon>
        <taxon>Chelicerata</taxon>
        <taxon>Arachnida</taxon>
        <taxon>Acari</taxon>
        <taxon>Parasitiformes</taxon>
        <taxon>Ixodida</taxon>
        <taxon>Ixodoidea</taxon>
        <taxon>Ixodidae</taxon>
        <taxon>Rhipicephalinae</taxon>
        <taxon>Rhipicephalus</taxon>
        <taxon>Boophilus</taxon>
    </lineage>
</organism>
<sequence>MVGRDNAVLLSRPTAVILLPVNPAIWTIAPHHPFGQPGTAATLNETHKRPHQSRAPFSGLGGTVQDAMKNHFLLVETLLGLEGTTASCDQFSRIRQYDSGTSAILHREQHPAVLLSRPTGGNPSSCESSYLDYRTAPPLRPTRERSDIGRNTQKAPSVTCSLQWALVAPSRTP</sequence>
<dbReference type="EMBL" id="JABSTU010000006">
    <property type="protein sequence ID" value="KAH8027806.1"/>
    <property type="molecule type" value="Genomic_DNA"/>
</dbReference>
<feature type="region of interest" description="Disordered" evidence="1">
    <location>
        <begin position="114"/>
        <end position="153"/>
    </location>
</feature>
<evidence type="ECO:0000313" key="2">
    <source>
        <dbReference type="EMBL" id="KAH8027806.1"/>
    </source>
</evidence>
<dbReference type="Proteomes" id="UP000821866">
    <property type="component" value="Chromosome 4"/>
</dbReference>
<gene>
    <name evidence="2" type="ORF">HPB51_010452</name>
</gene>
<accession>A0A9J6E0H6</accession>
<evidence type="ECO:0000256" key="1">
    <source>
        <dbReference type="SAM" id="MobiDB-lite"/>
    </source>
</evidence>
<feature type="compositionally biased region" description="Polar residues" evidence="1">
    <location>
        <begin position="119"/>
        <end position="128"/>
    </location>
</feature>
<keyword evidence="3" id="KW-1185">Reference proteome</keyword>
<protein>
    <submittedName>
        <fullName evidence="2">Uncharacterized protein</fullName>
    </submittedName>
</protein>
<comment type="caution">
    <text evidence="2">The sequence shown here is derived from an EMBL/GenBank/DDBJ whole genome shotgun (WGS) entry which is preliminary data.</text>
</comment>
<name>A0A9J6E0H6_RHIMP</name>
<evidence type="ECO:0000313" key="3">
    <source>
        <dbReference type="Proteomes" id="UP000821866"/>
    </source>
</evidence>
<proteinExistence type="predicted"/>
<reference evidence="2" key="2">
    <citation type="submission" date="2021-09" db="EMBL/GenBank/DDBJ databases">
        <authorList>
            <person name="Jia N."/>
            <person name="Wang J."/>
            <person name="Shi W."/>
            <person name="Du L."/>
            <person name="Sun Y."/>
            <person name="Zhan W."/>
            <person name="Jiang J."/>
            <person name="Wang Q."/>
            <person name="Zhang B."/>
            <person name="Ji P."/>
            <person name="Sakyi L.B."/>
            <person name="Cui X."/>
            <person name="Yuan T."/>
            <person name="Jiang B."/>
            <person name="Yang W."/>
            <person name="Lam T.T.-Y."/>
            <person name="Chang Q."/>
            <person name="Ding S."/>
            <person name="Wang X."/>
            <person name="Zhu J."/>
            <person name="Ruan X."/>
            <person name="Zhao L."/>
            <person name="Wei J."/>
            <person name="Que T."/>
            <person name="Du C."/>
            <person name="Cheng J."/>
            <person name="Dai P."/>
            <person name="Han X."/>
            <person name="Huang E."/>
            <person name="Gao Y."/>
            <person name="Liu J."/>
            <person name="Shao H."/>
            <person name="Ye R."/>
            <person name="Li L."/>
            <person name="Wei W."/>
            <person name="Wang X."/>
            <person name="Wang C."/>
            <person name="Huo Q."/>
            <person name="Li W."/>
            <person name="Guo W."/>
            <person name="Chen H."/>
            <person name="Chen S."/>
            <person name="Zhou L."/>
            <person name="Zhou L."/>
            <person name="Ni X."/>
            <person name="Tian J."/>
            <person name="Zhou Y."/>
            <person name="Sheng Y."/>
            <person name="Liu T."/>
            <person name="Pan Y."/>
            <person name="Xia L."/>
            <person name="Li J."/>
            <person name="Zhao F."/>
            <person name="Cao W."/>
        </authorList>
    </citation>
    <scope>NUCLEOTIDE SEQUENCE</scope>
    <source>
        <strain evidence="2">Rmic-2018</strain>
        <tissue evidence="2">Larvae</tissue>
    </source>
</reference>
<dbReference type="AlphaFoldDB" id="A0A9J6E0H6"/>
<reference evidence="2" key="1">
    <citation type="journal article" date="2020" name="Cell">
        <title>Large-Scale Comparative Analyses of Tick Genomes Elucidate Their Genetic Diversity and Vector Capacities.</title>
        <authorList>
            <consortium name="Tick Genome and Microbiome Consortium (TIGMIC)"/>
            <person name="Jia N."/>
            <person name="Wang J."/>
            <person name="Shi W."/>
            <person name="Du L."/>
            <person name="Sun Y."/>
            <person name="Zhan W."/>
            <person name="Jiang J.F."/>
            <person name="Wang Q."/>
            <person name="Zhang B."/>
            <person name="Ji P."/>
            <person name="Bell-Sakyi L."/>
            <person name="Cui X.M."/>
            <person name="Yuan T.T."/>
            <person name="Jiang B.G."/>
            <person name="Yang W.F."/>
            <person name="Lam T.T."/>
            <person name="Chang Q.C."/>
            <person name="Ding S.J."/>
            <person name="Wang X.J."/>
            <person name="Zhu J.G."/>
            <person name="Ruan X.D."/>
            <person name="Zhao L."/>
            <person name="Wei J.T."/>
            <person name="Ye R.Z."/>
            <person name="Que T.C."/>
            <person name="Du C.H."/>
            <person name="Zhou Y.H."/>
            <person name="Cheng J.X."/>
            <person name="Dai P.F."/>
            <person name="Guo W.B."/>
            <person name="Han X.H."/>
            <person name="Huang E.J."/>
            <person name="Li L.F."/>
            <person name="Wei W."/>
            <person name="Gao Y.C."/>
            <person name="Liu J.Z."/>
            <person name="Shao H.Z."/>
            <person name="Wang X."/>
            <person name="Wang C.C."/>
            <person name="Yang T.C."/>
            <person name="Huo Q.B."/>
            <person name="Li W."/>
            <person name="Chen H.Y."/>
            <person name="Chen S.E."/>
            <person name="Zhou L.G."/>
            <person name="Ni X.B."/>
            <person name="Tian J.H."/>
            <person name="Sheng Y."/>
            <person name="Liu T."/>
            <person name="Pan Y.S."/>
            <person name="Xia L.Y."/>
            <person name="Li J."/>
            <person name="Zhao F."/>
            <person name="Cao W.C."/>
        </authorList>
    </citation>
    <scope>NUCLEOTIDE SEQUENCE</scope>
    <source>
        <strain evidence="2">Rmic-2018</strain>
    </source>
</reference>